<evidence type="ECO:0000256" key="1">
    <source>
        <dbReference type="ARBA" id="ARBA00004953"/>
    </source>
</evidence>
<dbReference type="NCBIfam" id="TIGR00715">
    <property type="entry name" value="precor6x_red"/>
    <property type="match status" value="1"/>
</dbReference>
<accession>A0A6I0FJX2</accession>
<reference evidence="4 5" key="1">
    <citation type="submission" date="2019-10" db="EMBL/GenBank/DDBJ databases">
        <title>Alkaliphilus serpentinus sp. nov. and Alkaliphilus pronyensis sp. nov., two novel anaerobic alkaliphilic species isolated from the serpentinized-hosted hydrothermal field of the Prony Bay (New Caledonia).</title>
        <authorList>
            <person name="Postec A."/>
        </authorList>
    </citation>
    <scope>NUCLEOTIDE SEQUENCE [LARGE SCALE GENOMIC DNA]</scope>
    <source>
        <strain evidence="4 5">LacV</strain>
    </source>
</reference>
<gene>
    <name evidence="4" type="ORF">F8154_01105</name>
</gene>
<organism evidence="4 5">
    <name type="scientific">Alkaliphilus pronyensis</name>
    <dbReference type="NCBI Taxonomy" id="1482732"/>
    <lineage>
        <taxon>Bacteria</taxon>
        <taxon>Bacillati</taxon>
        <taxon>Bacillota</taxon>
        <taxon>Clostridia</taxon>
        <taxon>Peptostreptococcales</taxon>
        <taxon>Natronincolaceae</taxon>
        <taxon>Alkaliphilus</taxon>
    </lineage>
</organism>
<evidence type="ECO:0000313" key="4">
    <source>
        <dbReference type="EMBL" id="KAB3539059.1"/>
    </source>
</evidence>
<evidence type="ECO:0000313" key="5">
    <source>
        <dbReference type="Proteomes" id="UP000432715"/>
    </source>
</evidence>
<dbReference type="NCBIfam" id="NF005970">
    <property type="entry name" value="PRK08057.1-4"/>
    <property type="match status" value="1"/>
</dbReference>
<dbReference type="OrthoDB" id="9780707at2"/>
<dbReference type="PANTHER" id="PTHR36925">
    <property type="entry name" value="COBALT-PRECORRIN-6A REDUCTASE"/>
    <property type="match status" value="1"/>
</dbReference>
<keyword evidence="2" id="KW-0169">Cobalamin biosynthesis</keyword>
<dbReference type="GO" id="GO:0016994">
    <property type="term" value="F:precorrin-6A reductase activity"/>
    <property type="evidence" value="ECO:0007669"/>
    <property type="project" value="InterPro"/>
</dbReference>
<evidence type="ECO:0000256" key="3">
    <source>
        <dbReference type="ARBA" id="ARBA00023002"/>
    </source>
</evidence>
<dbReference type="EC" id="1.3.1.106" evidence="4"/>
<dbReference type="PANTHER" id="PTHR36925:SF1">
    <property type="entry name" value="COBALT-PRECORRIN-6A REDUCTASE"/>
    <property type="match status" value="1"/>
</dbReference>
<comment type="pathway">
    <text evidence="1">Cofactor biosynthesis; adenosylcobalamin biosynthesis.</text>
</comment>
<dbReference type="Pfam" id="PF02571">
    <property type="entry name" value="CbiJ"/>
    <property type="match status" value="1"/>
</dbReference>
<dbReference type="PROSITE" id="PS51014">
    <property type="entry name" value="COBK_CBIJ"/>
    <property type="match status" value="1"/>
</dbReference>
<name>A0A6I0FJX2_9FIRM</name>
<comment type="caution">
    <text evidence="4">The sequence shown here is derived from an EMBL/GenBank/DDBJ whole genome shotgun (WGS) entry which is preliminary data.</text>
</comment>
<dbReference type="GO" id="GO:0009236">
    <property type="term" value="P:cobalamin biosynthetic process"/>
    <property type="evidence" value="ECO:0007669"/>
    <property type="project" value="UniProtKB-UniPathway"/>
</dbReference>
<proteinExistence type="predicted"/>
<dbReference type="RefSeq" id="WP_151859738.1">
    <property type="nucleotide sequence ID" value="NZ_WBZC01000003.1"/>
</dbReference>
<dbReference type="UniPathway" id="UPA00148"/>
<dbReference type="EMBL" id="WBZC01000003">
    <property type="protein sequence ID" value="KAB3539059.1"/>
    <property type="molecule type" value="Genomic_DNA"/>
</dbReference>
<dbReference type="InterPro" id="IPR003723">
    <property type="entry name" value="Precorrin-6x_reduct"/>
</dbReference>
<dbReference type="AlphaFoldDB" id="A0A6I0FJX2"/>
<dbReference type="Proteomes" id="UP000432715">
    <property type="component" value="Unassembled WGS sequence"/>
</dbReference>
<evidence type="ECO:0000256" key="2">
    <source>
        <dbReference type="ARBA" id="ARBA00022573"/>
    </source>
</evidence>
<protein>
    <submittedName>
        <fullName evidence="4">Cobalt-precorrin-6A reductase</fullName>
        <ecNumber evidence="4">1.3.1.106</ecNumber>
    </submittedName>
</protein>
<keyword evidence="5" id="KW-1185">Reference proteome</keyword>
<sequence>MILILSGTKDSRLIIKSLLAKGYKLVATTATDYGGELIEKHQNLEIISTKLNQSQMENLINEKTISLIVDTTHPYAQEVTENAINASKNLSIPYIRYERKQTINSVGTRYSSYKEAAGALENCSGNILLTIGSNHLEDFSYLNKANNLYARVLPTPYAINKCVDMGLHPKQIIAMQGPFSQKLNEEIYRHYSIKYLVTKDSGAIGGMKEKLEAALRCNIKVIIIDRPKTNYGNISYEIDDLVKKIEDLLM</sequence>
<keyword evidence="3 4" id="KW-0560">Oxidoreductase</keyword>